<dbReference type="SMART" id="SM00337">
    <property type="entry name" value="BCL"/>
    <property type="match status" value="1"/>
</dbReference>
<comment type="similarity">
    <text evidence="1">Belongs to the Bcl-2 family.</text>
</comment>
<comment type="caution">
    <text evidence="4">The sequence shown here is derived from an EMBL/GenBank/DDBJ whole genome shotgun (WGS) entry which is preliminary data.</text>
</comment>
<dbReference type="GO" id="GO:0005741">
    <property type="term" value="C:mitochondrial outer membrane"/>
    <property type="evidence" value="ECO:0007669"/>
    <property type="project" value="TreeGrafter"/>
</dbReference>
<dbReference type="GO" id="GO:0008053">
    <property type="term" value="P:mitochondrial fusion"/>
    <property type="evidence" value="ECO:0007669"/>
    <property type="project" value="TreeGrafter"/>
</dbReference>
<evidence type="ECO:0000256" key="1">
    <source>
        <dbReference type="ARBA" id="ARBA00009458"/>
    </source>
</evidence>
<dbReference type="CDD" id="cd06845">
    <property type="entry name" value="Bcl-2_like"/>
    <property type="match status" value="1"/>
</dbReference>
<dbReference type="PRINTS" id="PR01862">
    <property type="entry name" value="BCL2FAMILY"/>
</dbReference>
<keyword evidence="2" id="KW-0053">Apoptosis</keyword>
<evidence type="ECO:0000313" key="5">
    <source>
        <dbReference type="Proteomes" id="UP001174136"/>
    </source>
</evidence>
<name>A0AA47NW98_MERPO</name>
<dbReference type="AlphaFoldDB" id="A0AA47NW98"/>
<dbReference type="PANTHER" id="PTHR11256">
    <property type="entry name" value="BCL-2 RELATED"/>
    <property type="match status" value="1"/>
</dbReference>
<dbReference type="Gene3D" id="1.10.437.10">
    <property type="entry name" value="Blc2-like"/>
    <property type="match status" value="1"/>
</dbReference>
<dbReference type="GO" id="GO:0051400">
    <property type="term" value="F:BH domain binding"/>
    <property type="evidence" value="ECO:0007669"/>
    <property type="project" value="TreeGrafter"/>
</dbReference>
<evidence type="ECO:0000259" key="3">
    <source>
        <dbReference type="SMART" id="SM00337"/>
    </source>
</evidence>
<keyword evidence="5" id="KW-1185">Reference proteome</keyword>
<reference evidence="4" key="1">
    <citation type="journal article" date="2023" name="Front. Mar. Sci.">
        <title>A new Merluccius polli reference genome to investigate the effects of global change in West African waters.</title>
        <authorList>
            <person name="Mateo J.L."/>
            <person name="Blanco-Fernandez C."/>
            <person name="Garcia-Vazquez E."/>
            <person name="Machado-Schiaffino G."/>
        </authorList>
    </citation>
    <scope>NUCLEOTIDE SEQUENCE</scope>
    <source>
        <strain evidence="4">C29</strain>
        <tissue evidence="4">Fin</tissue>
    </source>
</reference>
<gene>
    <name evidence="4" type="primary">BAX_0</name>
    <name evidence="4" type="ORF">N1851_023423</name>
</gene>
<proteinExistence type="inferred from homology"/>
<dbReference type="GO" id="GO:0001836">
    <property type="term" value="P:release of cytochrome c from mitochondria"/>
    <property type="evidence" value="ECO:0007669"/>
    <property type="project" value="TreeGrafter"/>
</dbReference>
<dbReference type="SUPFAM" id="SSF56854">
    <property type="entry name" value="Bcl-2 inhibitors of programmed cell death"/>
    <property type="match status" value="1"/>
</dbReference>
<dbReference type="GO" id="GO:0008630">
    <property type="term" value="P:intrinsic apoptotic signaling pathway in response to DNA damage"/>
    <property type="evidence" value="ECO:0007669"/>
    <property type="project" value="TreeGrafter"/>
</dbReference>
<dbReference type="Proteomes" id="UP001174136">
    <property type="component" value="Unassembled WGS sequence"/>
</dbReference>
<dbReference type="Pfam" id="PF00452">
    <property type="entry name" value="Bcl-2"/>
    <property type="match status" value="1"/>
</dbReference>
<dbReference type="EMBL" id="JAOPHQ010004313">
    <property type="protein sequence ID" value="KAK0139670.1"/>
    <property type="molecule type" value="Genomic_DNA"/>
</dbReference>
<dbReference type="InterPro" id="IPR026298">
    <property type="entry name" value="Bcl-2_fam"/>
</dbReference>
<dbReference type="PANTHER" id="PTHR11256:SF42">
    <property type="entry name" value="APOPTOSIS REGULATOR BAX"/>
    <property type="match status" value="1"/>
</dbReference>
<protein>
    <submittedName>
        <fullName evidence="4">Apoptosis regulator BAX</fullName>
    </submittedName>
</protein>
<evidence type="ECO:0000256" key="2">
    <source>
        <dbReference type="ARBA" id="ARBA00022703"/>
    </source>
</evidence>
<dbReference type="GO" id="GO:0015267">
    <property type="term" value="F:channel activity"/>
    <property type="evidence" value="ECO:0007669"/>
    <property type="project" value="TreeGrafter"/>
</dbReference>
<dbReference type="PROSITE" id="PS50062">
    <property type="entry name" value="BCL2_FAMILY"/>
    <property type="match status" value="1"/>
</dbReference>
<organism evidence="4 5">
    <name type="scientific">Merluccius polli</name>
    <name type="common">Benguela hake</name>
    <name type="synonym">Merluccius cadenati</name>
    <dbReference type="NCBI Taxonomy" id="89951"/>
    <lineage>
        <taxon>Eukaryota</taxon>
        <taxon>Metazoa</taxon>
        <taxon>Chordata</taxon>
        <taxon>Craniata</taxon>
        <taxon>Vertebrata</taxon>
        <taxon>Euteleostomi</taxon>
        <taxon>Actinopterygii</taxon>
        <taxon>Neopterygii</taxon>
        <taxon>Teleostei</taxon>
        <taxon>Neoteleostei</taxon>
        <taxon>Acanthomorphata</taxon>
        <taxon>Zeiogadaria</taxon>
        <taxon>Gadariae</taxon>
        <taxon>Gadiformes</taxon>
        <taxon>Gadoidei</taxon>
        <taxon>Merlucciidae</taxon>
        <taxon>Merluccius</taxon>
    </lineage>
</organism>
<dbReference type="InterPro" id="IPR002475">
    <property type="entry name" value="Bcl2-like"/>
</dbReference>
<accession>A0AA47NW98</accession>
<dbReference type="GO" id="GO:0097192">
    <property type="term" value="P:extrinsic apoptotic signaling pathway in absence of ligand"/>
    <property type="evidence" value="ECO:0007669"/>
    <property type="project" value="TreeGrafter"/>
</dbReference>
<dbReference type="InterPro" id="IPR036834">
    <property type="entry name" value="Bcl-2-like_sf"/>
</dbReference>
<sequence length="154" mass="17436">MDVVELKEHDDEVPDLQLSTQLPSDPEKKLVAVLGKMMRIVGDRLQDDAPFQDAIDGLIESPGPMSEKFWQLVTKVFEHGKITWERIAVLFYVAGRMAVKVLEARLPSLVVEIFRLTVNYFHTKLLSWVRSNGGWVCSPTQPESNQSDSGQVRL</sequence>
<dbReference type="InterPro" id="IPR046371">
    <property type="entry name" value="Bcl-2_BH1-3"/>
</dbReference>
<dbReference type="GO" id="GO:0042981">
    <property type="term" value="P:regulation of apoptotic process"/>
    <property type="evidence" value="ECO:0007669"/>
    <property type="project" value="InterPro"/>
</dbReference>
<feature type="domain" description="Bcl-2 Bcl-2 homology region 1-3" evidence="3">
    <location>
        <begin position="38"/>
        <end position="135"/>
    </location>
</feature>
<evidence type="ECO:0000313" key="4">
    <source>
        <dbReference type="EMBL" id="KAK0139670.1"/>
    </source>
</evidence>